<dbReference type="PROSITE" id="PS51144">
    <property type="entry name" value="ALPHA_CA_2"/>
    <property type="match status" value="1"/>
</dbReference>
<evidence type="ECO:0000256" key="3">
    <source>
        <dbReference type="ARBA" id="ARBA00022723"/>
    </source>
</evidence>
<evidence type="ECO:0000256" key="2">
    <source>
        <dbReference type="ARBA" id="ARBA00012925"/>
    </source>
</evidence>
<evidence type="ECO:0000313" key="10">
    <source>
        <dbReference type="Proteomes" id="UP000008315"/>
    </source>
</evidence>
<evidence type="ECO:0000256" key="5">
    <source>
        <dbReference type="ARBA" id="ARBA00023239"/>
    </source>
</evidence>
<dbReference type="PATRIC" id="fig|271065.3.peg.3559"/>
<organism evidence="9 10">
    <name type="scientific">Methylotuvimicrobium alcaliphilum (strain DSM 19304 / NCIMB 14124 / VKM B-2133 / 20Z)</name>
    <name type="common">Methylomicrobium alcaliphilum</name>
    <dbReference type="NCBI Taxonomy" id="1091494"/>
    <lineage>
        <taxon>Bacteria</taxon>
        <taxon>Pseudomonadati</taxon>
        <taxon>Pseudomonadota</taxon>
        <taxon>Gammaproteobacteria</taxon>
        <taxon>Methylococcales</taxon>
        <taxon>Methylococcaceae</taxon>
        <taxon>Methylotuvimicrobium</taxon>
    </lineage>
</organism>
<feature type="domain" description="Alpha-carbonic anhydrase" evidence="8">
    <location>
        <begin position="32"/>
        <end position="139"/>
    </location>
</feature>
<evidence type="ECO:0000256" key="4">
    <source>
        <dbReference type="ARBA" id="ARBA00022833"/>
    </source>
</evidence>
<dbReference type="PROSITE" id="PS51257">
    <property type="entry name" value="PROKAR_LIPOPROTEIN"/>
    <property type="match status" value="1"/>
</dbReference>
<comment type="catalytic activity">
    <reaction evidence="6">
        <text>hydrogencarbonate + H(+) = CO2 + H2O</text>
        <dbReference type="Rhea" id="RHEA:10748"/>
        <dbReference type="ChEBI" id="CHEBI:15377"/>
        <dbReference type="ChEBI" id="CHEBI:15378"/>
        <dbReference type="ChEBI" id="CHEBI:16526"/>
        <dbReference type="ChEBI" id="CHEBI:17544"/>
        <dbReference type="EC" id="4.2.1.1"/>
    </reaction>
</comment>
<dbReference type="InterPro" id="IPR036398">
    <property type="entry name" value="CA_dom_sf"/>
</dbReference>
<evidence type="ECO:0000313" key="9">
    <source>
        <dbReference type="EMBL" id="CCE25113.1"/>
    </source>
</evidence>
<keyword evidence="3" id="KW-0479">Metal-binding</keyword>
<evidence type="ECO:0000259" key="8">
    <source>
        <dbReference type="PROSITE" id="PS51144"/>
    </source>
</evidence>
<proteinExistence type="inferred from homology"/>
<dbReference type="GO" id="GO:0008270">
    <property type="term" value="F:zinc ion binding"/>
    <property type="evidence" value="ECO:0007669"/>
    <property type="project" value="InterPro"/>
</dbReference>
<accession>G4SV15</accession>
<feature type="signal peptide" evidence="7">
    <location>
        <begin position="1"/>
        <end position="24"/>
    </location>
</feature>
<gene>
    <name evidence="9" type="ordered locus">MEALZ_3450</name>
</gene>
<dbReference type="InterPro" id="IPR023561">
    <property type="entry name" value="Carbonic_anhydrase_a-class"/>
</dbReference>
<keyword evidence="4" id="KW-0862">Zinc</keyword>
<dbReference type="RefSeq" id="WP_014149869.1">
    <property type="nucleotide sequence ID" value="NC_016112.1"/>
</dbReference>
<comment type="similarity">
    <text evidence="1">Belongs to the alpha-carbonic anhydrase family.</text>
</comment>
<dbReference type="HOGENOM" id="CLU_126342_0_0_6"/>
<dbReference type="KEGG" id="mah:MEALZ_3450"/>
<dbReference type="Gene3D" id="3.10.200.10">
    <property type="entry name" value="Alpha carbonic anhydrase"/>
    <property type="match status" value="1"/>
</dbReference>
<dbReference type="PANTHER" id="PTHR18952">
    <property type="entry name" value="CARBONIC ANHYDRASE"/>
    <property type="match status" value="1"/>
</dbReference>
<reference evidence="10" key="1">
    <citation type="journal article" date="2012" name="J. Bacteriol.">
        <title>Genome sequence of the haloalkaliphilic methanotrophic bacterium Methylomicrobium alcaliphilum 20Z.</title>
        <authorList>
            <person name="Vuilleumier S."/>
            <person name="Khmelenina V.N."/>
            <person name="Bringel F."/>
            <person name="Reshetnikov A.S."/>
            <person name="Lajus A."/>
            <person name="Mangenot S."/>
            <person name="Rouy Z."/>
            <person name="Op den Camp H.J."/>
            <person name="Jetten M.S."/>
            <person name="Dispirito A.A."/>
            <person name="Dunfield P."/>
            <person name="Klotz M.G."/>
            <person name="Semrau J.D."/>
            <person name="Stein L.Y."/>
            <person name="Barbe V."/>
            <person name="Medigue C."/>
            <person name="Trotsenko Y.A."/>
            <person name="Kalyuzhnaya M.G."/>
        </authorList>
    </citation>
    <scope>NUCLEOTIDE SEQUENCE [LARGE SCALE GENOMIC DNA]</scope>
    <source>
        <strain evidence="10">DSM 19304 / NCIMB 14124 / VKM B-2133 / 20Z</strain>
    </source>
</reference>
<dbReference type="Pfam" id="PF00194">
    <property type="entry name" value="Carb_anhydrase"/>
    <property type="match status" value="1"/>
</dbReference>
<evidence type="ECO:0000256" key="6">
    <source>
        <dbReference type="ARBA" id="ARBA00048348"/>
    </source>
</evidence>
<dbReference type="GO" id="GO:0004089">
    <property type="term" value="F:carbonate dehydratase activity"/>
    <property type="evidence" value="ECO:0007669"/>
    <property type="project" value="UniProtKB-EC"/>
</dbReference>
<dbReference type="PANTHER" id="PTHR18952:SF265">
    <property type="entry name" value="CARBONIC ANHYDRASE"/>
    <property type="match status" value="1"/>
</dbReference>
<dbReference type="SUPFAM" id="SSF51069">
    <property type="entry name" value="Carbonic anhydrase"/>
    <property type="match status" value="1"/>
</dbReference>
<evidence type="ECO:0000256" key="7">
    <source>
        <dbReference type="SAM" id="SignalP"/>
    </source>
</evidence>
<protein>
    <recommendedName>
        <fullName evidence="2">carbonic anhydrase</fullName>
        <ecNumber evidence="2">4.2.1.1</ecNumber>
    </recommendedName>
</protein>
<sequence length="139" mass="15564">MPLLKQPLKLSLGAAITLLVSACATDRHPTKTDCTEAREKTYYALPGLDHGHIQSPINILTGEVGESSRHRITLHFQDHFRAVENLGHTVQVDFTPGSTIQSDGKIYRFRQLHFHTPSEHLLDGVTRANALKILLKHRV</sequence>
<dbReference type="EMBL" id="FO082060">
    <property type="protein sequence ID" value="CCE25113.1"/>
    <property type="molecule type" value="Genomic_DNA"/>
</dbReference>
<dbReference type="Proteomes" id="UP000008315">
    <property type="component" value="Chromosome"/>
</dbReference>
<keyword evidence="5" id="KW-0456">Lyase</keyword>
<feature type="chain" id="PRO_5003467988" description="carbonic anhydrase" evidence="7">
    <location>
        <begin position="25"/>
        <end position="139"/>
    </location>
</feature>
<dbReference type="STRING" id="1091494.MEALZ_3450"/>
<keyword evidence="10" id="KW-1185">Reference proteome</keyword>
<dbReference type="InterPro" id="IPR001148">
    <property type="entry name" value="CA_dom"/>
</dbReference>
<evidence type="ECO:0000256" key="1">
    <source>
        <dbReference type="ARBA" id="ARBA00010718"/>
    </source>
</evidence>
<dbReference type="AlphaFoldDB" id="G4SV15"/>
<dbReference type="EC" id="4.2.1.1" evidence="2"/>
<name>G4SV15_META2</name>
<keyword evidence="7" id="KW-0732">Signal</keyword>